<reference evidence="3 4" key="1">
    <citation type="journal article" date="2024" name="IMA Fungus">
        <title>Apiospora arundinis, a panoply of carbohydrate-active enzymes and secondary metabolites.</title>
        <authorList>
            <person name="Sorensen T."/>
            <person name="Petersen C."/>
            <person name="Muurmann A.T."/>
            <person name="Christiansen J.V."/>
            <person name="Brundto M.L."/>
            <person name="Overgaard C.K."/>
            <person name="Boysen A.T."/>
            <person name="Wollenberg R.D."/>
            <person name="Larsen T.O."/>
            <person name="Sorensen J.L."/>
            <person name="Nielsen K.L."/>
            <person name="Sondergaard T.E."/>
        </authorList>
    </citation>
    <scope>NUCLEOTIDE SEQUENCE [LARGE SCALE GENOMIC DNA]</scope>
    <source>
        <strain evidence="3 4">AAU 773</strain>
    </source>
</reference>
<protein>
    <submittedName>
        <fullName evidence="3">Clr5 domain-containing protein</fullName>
    </submittedName>
</protein>
<dbReference type="Pfam" id="PF14420">
    <property type="entry name" value="Clr5"/>
    <property type="match status" value="1"/>
</dbReference>
<feature type="compositionally biased region" description="Low complexity" evidence="1">
    <location>
        <begin position="116"/>
        <end position="129"/>
    </location>
</feature>
<dbReference type="InterPro" id="IPR025676">
    <property type="entry name" value="Clr5_dom"/>
</dbReference>
<organism evidence="3 4">
    <name type="scientific">Apiospora arundinis</name>
    <dbReference type="NCBI Taxonomy" id="335852"/>
    <lineage>
        <taxon>Eukaryota</taxon>
        <taxon>Fungi</taxon>
        <taxon>Dikarya</taxon>
        <taxon>Ascomycota</taxon>
        <taxon>Pezizomycotina</taxon>
        <taxon>Sordariomycetes</taxon>
        <taxon>Xylariomycetidae</taxon>
        <taxon>Amphisphaeriales</taxon>
        <taxon>Apiosporaceae</taxon>
        <taxon>Apiospora</taxon>
    </lineage>
</organism>
<sequence>MPAISRPGPTSREWAQHREVISRLYWDEDKTLKQVVDYMRSHHGFQATDRMYKLRLKNWGLVKNLKADEADRLLDDAYNGAVFAQVPTIRGRAIGSTHFKRRLNRVAQATKSSKRSPASSTNSDADSTSLEAALARRSEPPMANNISAPAMFGLPETCLRMVWQFSHSQFSNGQWDLSGDKCDFGADKGCVCWFNTNVAAVLLMEDRMSPSNWQLLRKAFDQHDSALIKPNISIVWGTCHSVLKLSLVGKDLARVFLRWITGLAQVRLGRLHPLAVLFGTMGKMEVDEIRLAAENILKAQFDVVSKHHRPRNIYQVSQHLPAARKLYDQHAVSFSYLQQVFTSSIEEMRKHHEDPDNLGWAAWAAIMLSHLLIHEGRGDEARTVLITICQWLETFPPPEVDVDSLPESEKRSLRLLNWLRTCMGPTRTPRGSDSPTKDTDTYIHRIILAMVNLEHSLGRSQPGSSVSRVFEDDIDMILSDDLRAMRIADGHCDEYRKASSSHQGQSSSRGFLALNHQAGMVS</sequence>
<feature type="domain" description="Clr5" evidence="2">
    <location>
        <begin position="11"/>
        <end position="63"/>
    </location>
</feature>
<dbReference type="PANTHER" id="PTHR38788:SF3">
    <property type="entry name" value="CLR5 DOMAIN-CONTAINING PROTEIN"/>
    <property type="match status" value="1"/>
</dbReference>
<dbReference type="Proteomes" id="UP001390339">
    <property type="component" value="Unassembled WGS sequence"/>
</dbReference>
<dbReference type="EMBL" id="JAPCWZ010000009">
    <property type="protein sequence ID" value="KAK8851270.1"/>
    <property type="molecule type" value="Genomic_DNA"/>
</dbReference>
<feature type="region of interest" description="Disordered" evidence="1">
    <location>
        <begin position="106"/>
        <end position="134"/>
    </location>
</feature>
<evidence type="ECO:0000313" key="4">
    <source>
        <dbReference type="Proteomes" id="UP001390339"/>
    </source>
</evidence>
<accession>A0ABR2HQA6</accession>
<evidence type="ECO:0000256" key="1">
    <source>
        <dbReference type="SAM" id="MobiDB-lite"/>
    </source>
</evidence>
<proteinExistence type="predicted"/>
<evidence type="ECO:0000313" key="3">
    <source>
        <dbReference type="EMBL" id="KAK8851270.1"/>
    </source>
</evidence>
<comment type="caution">
    <text evidence="3">The sequence shown here is derived from an EMBL/GenBank/DDBJ whole genome shotgun (WGS) entry which is preliminary data.</text>
</comment>
<keyword evidence="4" id="KW-1185">Reference proteome</keyword>
<gene>
    <name evidence="3" type="ORF">PGQ11_013749</name>
</gene>
<name>A0ABR2HQA6_9PEZI</name>
<dbReference type="PANTHER" id="PTHR38788">
    <property type="entry name" value="CLR5 DOMAIN-CONTAINING PROTEIN"/>
    <property type="match status" value="1"/>
</dbReference>
<evidence type="ECO:0000259" key="2">
    <source>
        <dbReference type="Pfam" id="PF14420"/>
    </source>
</evidence>